<evidence type="ECO:0000259" key="1">
    <source>
        <dbReference type="PROSITE" id="PS50006"/>
    </source>
</evidence>
<proteinExistence type="predicted"/>
<dbReference type="Pfam" id="PF00498">
    <property type="entry name" value="FHA"/>
    <property type="match status" value="1"/>
</dbReference>
<dbReference type="CDD" id="cd00060">
    <property type="entry name" value="FHA"/>
    <property type="match status" value="1"/>
</dbReference>
<dbReference type="PANTHER" id="PTHR23308">
    <property type="entry name" value="NUCLEAR INHIBITOR OF PROTEIN PHOSPHATASE-1"/>
    <property type="match status" value="1"/>
</dbReference>
<reference evidence="2 3" key="1">
    <citation type="journal article" date="2015" name="BMC Genomics">
        <title>Comparative genomics and metabolic profiling of the genus Lysobacter.</title>
        <authorList>
            <person name="de Bruijn I."/>
            <person name="Cheng X."/>
            <person name="de Jager V."/>
            <person name="Exposito R.G."/>
            <person name="Watrous J."/>
            <person name="Patel N."/>
            <person name="Postma J."/>
            <person name="Dorrestein P.C."/>
            <person name="Kobayashi D."/>
            <person name="Raaijmakers J.M."/>
        </authorList>
    </citation>
    <scope>NUCLEOTIDE SEQUENCE [LARGE SCALE GENOMIC DNA]</scope>
    <source>
        <strain evidence="2 3">76</strain>
    </source>
</reference>
<dbReference type="InterPro" id="IPR050923">
    <property type="entry name" value="Cell_Proc_Reg/RNA_Proc"/>
</dbReference>
<dbReference type="KEGG" id="laq:GLA29479_3303"/>
<dbReference type="SUPFAM" id="SSF55781">
    <property type="entry name" value="GAF domain-like"/>
    <property type="match status" value="1"/>
</dbReference>
<evidence type="ECO:0000313" key="3">
    <source>
        <dbReference type="Proteomes" id="UP000060787"/>
    </source>
</evidence>
<dbReference type="PATRIC" id="fig|84531.7.peg.3230"/>
<dbReference type="RefSeq" id="WP_057916172.1">
    <property type="nucleotide sequence ID" value="NZ_CP011129.1"/>
</dbReference>
<dbReference type="Gene3D" id="3.30.450.40">
    <property type="match status" value="1"/>
</dbReference>
<dbReference type="STRING" id="84531.LA76x_0181"/>
<evidence type="ECO:0000313" key="2">
    <source>
        <dbReference type="EMBL" id="ALN78343.1"/>
    </source>
</evidence>
<dbReference type="PROSITE" id="PS50006">
    <property type="entry name" value="FHA_DOMAIN"/>
    <property type="match status" value="1"/>
</dbReference>
<dbReference type="SMART" id="SM00065">
    <property type="entry name" value="GAF"/>
    <property type="match status" value="1"/>
</dbReference>
<feature type="domain" description="FHA" evidence="1">
    <location>
        <begin position="25"/>
        <end position="74"/>
    </location>
</feature>
<dbReference type="SMART" id="SM00240">
    <property type="entry name" value="FHA"/>
    <property type="match status" value="1"/>
</dbReference>
<dbReference type="SUPFAM" id="SSF49879">
    <property type="entry name" value="SMAD/FHA domain"/>
    <property type="match status" value="1"/>
</dbReference>
<dbReference type="InterPro" id="IPR000253">
    <property type="entry name" value="FHA_dom"/>
</dbReference>
<dbReference type="InterPro" id="IPR029016">
    <property type="entry name" value="GAF-like_dom_sf"/>
</dbReference>
<keyword evidence="3" id="KW-1185">Reference proteome</keyword>
<gene>
    <name evidence="2" type="ORF">LA76x_0181</name>
</gene>
<dbReference type="InterPro" id="IPR008984">
    <property type="entry name" value="SMAD_FHA_dom_sf"/>
</dbReference>
<accession>A0A0S2F484</accession>
<dbReference type="Pfam" id="PF01590">
    <property type="entry name" value="GAF"/>
    <property type="match status" value="1"/>
</dbReference>
<dbReference type="EMBL" id="CP011129">
    <property type="protein sequence ID" value="ALN78343.1"/>
    <property type="molecule type" value="Genomic_DNA"/>
</dbReference>
<name>A0A0S2F484_LYSAN</name>
<organism evidence="2 3">
    <name type="scientific">Lysobacter antibioticus</name>
    <dbReference type="NCBI Taxonomy" id="84531"/>
    <lineage>
        <taxon>Bacteria</taxon>
        <taxon>Pseudomonadati</taxon>
        <taxon>Pseudomonadota</taxon>
        <taxon>Gammaproteobacteria</taxon>
        <taxon>Lysobacterales</taxon>
        <taxon>Lysobacteraceae</taxon>
        <taxon>Lysobacter</taxon>
    </lineage>
</organism>
<sequence>MQARLIAYPPDHAAVVRSLRPGDALSIGRAPDCDLVIAHPSISRRHAELRGEADGWRLRDLGSKNGSFADGLAVDELVMTEPYWLRFGDVHCEFAPLGAAEIAAGEQGQSLRRAAATAHTMRLQGLTRLDDLLDGSLRAVLDLAQCERGFVLFEAGDGDGYKVHSSLALDPGRLGAREFSGSVGAVRKALQQRRAVVANDVRSEAWLATRASVVAAGINTLVCLPLLDGEQTLGVLYADRVRPGPAITTLDLELLEAFAEGAAVWIAVRRTSEWLDAQPAAPQWERIVAAQFGEAG</sequence>
<dbReference type="Gene3D" id="2.60.200.20">
    <property type="match status" value="1"/>
</dbReference>
<dbReference type="AlphaFoldDB" id="A0A0S2F484"/>
<dbReference type="eggNOG" id="COG2203">
    <property type="taxonomic scope" value="Bacteria"/>
</dbReference>
<dbReference type="OrthoDB" id="5953293at2"/>
<protein>
    <submittedName>
        <fullName evidence="2">FHA domain protein</fullName>
    </submittedName>
</protein>
<dbReference type="Proteomes" id="UP000060787">
    <property type="component" value="Chromosome"/>
</dbReference>
<dbReference type="KEGG" id="lab:LA76x_0181"/>
<dbReference type="eggNOG" id="COG1716">
    <property type="taxonomic scope" value="Bacteria"/>
</dbReference>
<dbReference type="InterPro" id="IPR003018">
    <property type="entry name" value="GAF"/>
</dbReference>